<keyword evidence="3" id="KW-1185">Reference proteome</keyword>
<proteinExistence type="predicted"/>
<reference evidence="2 3" key="1">
    <citation type="submission" date="2023-02" db="EMBL/GenBank/DDBJ databases">
        <title>Genome sequence of Mucilaginibacter jinjuensis strain KACC 16571.</title>
        <authorList>
            <person name="Kim S."/>
            <person name="Heo J."/>
            <person name="Kwon S.-W."/>
        </authorList>
    </citation>
    <scope>NUCLEOTIDE SEQUENCE [LARGE SCALE GENOMIC DNA]</scope>
    <source>
        <strain evidence="2 3">KACC 16571</strain>
    </source>
</reference>
<dbReference type="NCBIfam" id="TIGR00305">
    <property type="entry name" value="putative toxin-antitoxin system toxin component, PIN family"/>
    <property type="match status" value="1"/>
</dbReference>
<dbReference type="EMBL" id="CP117167">
    <property type="protein sequence ID" value="WCT11801.1"/>
    <property type="molecule type" value="Genomic_DNA"/>
</dbReference>
<dbReference type="InterPro" id="IPR002716">
    <property type="entry name" value="PIN_dom"/>
</dbReference>
<dbReference type="InterPro" id="IPR029060">
    <property type="entry name" value="PIN-like_dom_sf"/>
</dbReference>
<dbReference type="PANTHER" id="PTHR34610:SF3">
    <property type="entry name" value="SSL7007 PROTEIN"/>
    <property type="match status" value="1"/>
</dbReference>
<organism evidence="2 3">
    <name type="scientific">Mucilaginibacter jinjuensis</name>
    <dbReference type="NCBI Taxonomy" id="1176721"/>
    <lineage>
        <taxon>Bacteria</taxon>
        <taxon>Pseudomonadati</taxon>
        <taxon>Bacteroidota</taxon>
        <taxon>Sphingobacteriia</taxon>
        <taxon>Sphingobacteriales</taxon>
        <taxon>Sphingobacteriaceae</taxon>
        <taxon>Mucilaginibacter</taxon>
    </lineage>
</organism>
<evidence type="ECO:0000313" key="3">
    <source>
        <dbReference type="Proteomes" id="UP001216139"/>
    </source>
</evidence>
<name>A0ABY7T627_9SPHI</name>
<feature type="domain" description="PIN" evidence="1">
    <location>
        <begin position="1"/>
        <end position="112"/>
    </location>
</feature>
<dbReference type="SMART" id="SM00670">
    <property type="entry name" value="PINc"/>
    <property type="match status" value="1"/>
</dbReference>
<dbReference type="SUPFAM" id="SSF88723">
    <property type="entry name" value="PIN domain-like"/>
    <property type="match status" value="1"/>
</dbReference>
<evidence type="ECO:0000259" key="1">
    <source>
        <dbReference type="SMART" id="SM00670"/>
    </source>
</evidence>
<dbReference type="RefSeq" id="WP_273629992.1">
    <property type="nucleotide sequence ID" value="NZ_CP117167.1"/>
</dbReference>
<evidence type="ECO:0000313" key="2">
    <source>
        <dbReference type="EMBL" id="WCT11801.1"/>
    </source>
</evidence>
<sequence>MKVVLDSNVLLVAIGRKSQYRPIWNTFIEGQYQLIISEDIIHEYEEILIQHSAPGISDYVKEIFIESPDVIVQNIFYKWGAIEADPDDNKFFDVAVAANADYLVTNDAHFNIIKNLPFPRIKVITAKDFLDIVTFL</sequence>
<accession>A0ABY7T627</accession>
<dbReference type="InterPro" id="IPR002850">
    <property type="entry name" value="PIN_toxin-like"/>
</dbReference>
<gene>
    <name evidence="2" type="ORF">PQO05_24015</name>
</gene>
<protein>
    <submittedName>
        <fullName evidence="2">Toxin-antitoxin system toxin component, PIN family</fullName>
    </submittedName>
</protein>
<dbReference type="PANTHER" id="PTHR34610">
    <property type="entry name" value="SSL7007 PROTEIN"/>
    <property type="match status" value="1"/>
</dbReference>
<dbReference type="Pfam" id="PF13470">
    <property type="entry name" value="PIN_3"/>
    <property type="match status" value="1"/>
</dbReference>
<dbReference type="Proteomes" id="UP001216139">
    <property type="component" value="Chromosome"/>
</dbReference>